<dbReference type="PATRIC" id="fig|862908.3.peg.2398"/>
<dbReference type="Proteomes" id="UP000008963">
    <property type="component" value="Chromosome"/>
</dbReference>
<dbReference type="HAMAP" id="MF_01633">
    <property type="entry name" value="QueC"/>
    <property type="match status" value="1"/>
</dbReference>
<dbReference type="EC" id="6.3.4.20" evidence="9 11"/>
<evidence type="ECO:0000256" key="4">
    <source>
        <dbReference type="ARBA" id="ARBA00022741"/>
    </source>
</evidence>
<keyword evidence="7 11" id="KW-0067">ATP-binding</keyword>
<evidence type="ECO:0000256" key="5">
    <source>
        <dbReference type="ARBA" id="ARBA00022785"/>
    </source>
</evidence>
<comment type="similarity">
    <text evidence="8 11">Belongs to the QueC family.</text>
</comment>
<evidence type="ECO:0000256" key="1">
    <source>
        <dbReference type="ARBA" id="ARBA00005061"/>
    </source>
</evidence>
<evidence type="ECO:0000256" key="8">
    <source>
        <dbReference type="ARBA" id="ARBA00037993"/>
    </source>
</evidence>
<gene>
    <name evidence="11" type="primary">queC</name>
    <name evidence="12" type="ordered locus">BMS_2513</name>
</gene>
<evidence type="ECO:0000256" key="10">
    <source>
        <dbReference type="ARBA" id="ARBA00047890"/>
    </source>
</evidence>
<comment type="function">
    <text evidence="11">Catalyzes the ATP-dependent conversion of 7-carboxy-7-deazaguanine (CDG) to 7-cyano-7-deazaguanine (preQ(0)).</text>
</comment>
<keyword evidence="2 11" id="KW-0436">Ligase</keyword>
<keyword evidence="6 11" id="KW-0862">Zinc</keyword>
<dbReference type="PIRSF" id="PIRSF006293">
    <property type="entry name" value="ExsB"/>
    <property type="match status" value="1"/>
</dbReference>
<keyword evidence="5 11" id="KW-0671">Queuosine biosynthesis</keyword>
<feature type="binding site" evidence="11">
    <location>
        <position position="202"/>
    </location>
    <ligand>
        <name>Zn(2+)</name>
        <dbReference type="ChEBI" id="CHEBI:29105"/>
    </ligand>
</feature>
<dbReference type="Pfam" id="PF06508">
    <property type="entry name" value="QueC"/>
    <property type="match status" value="1"/>
</dbReference>
<dbReference type="NCBIfam" id="TIGR00364">
    <property type="entry name" value="7-cyano-7-deazaguanine synthase QueC"/>
    <property type="match status" value="1"/>
</dbReference>
<reference evidence="13" key="1">
    <citation type="journal article" date="2013" name="ISME J.">
        <title>A small predatory core genome in the divergent marine Bacteriovorax marinus SJ and the terrestrial Bdellovibrio bacteriovorus.</title>
        <authorList>
            <person name="Crossman L.C."/>
            <person name="Chen H."/>
            <person name="Cerdeno-Tarraga A.M."/>
            <person name="Brooks K."/>
            <person name="Quail M.A."/>
            <person name="Pineiro S.A."/>
            <person name="Hobley L."/>
            <person name="Sockett R.E."/>
            <person name="Bentley S.D."/>
            <person name="Parkhill J."/>
            <person name="Williams H.N."/>
            <person name="Stine O.C."/>
        </authorList>
    </citation>
    <scope>NUCLEOTIDE SEQUENCE [LARGE SCALE GENOMIC DNA]</scope>
    <source>
        <strain evidence="13">ATCC BAA-682 / DSM 15412 / SJ</strain>
    </source>
</reference>
<evidence type="ECO:0000256" key="2">
    <source>
        <dbReference type="ARBA" id="ARBA00022598"/>
    </source>
</evidence>
<dbReference type="HOGENOM" id="CLU_081854_1_0_7"/>
<protein>
    <recommendedName>
        <fullName evidence="9 11">7-cyano-7-deazaguanine synthase</fullName>
        <ecNumber evidence="9 11">6.3.4.20</ecNumber>
    </recommendedName>
    <alternativeName>
        <fullName evidence="11">7-cyano-7-carbaguanine synthase</fullName>
    </alternativeName>
    <alternativeName>
        <fullName evidence="11">PreQ(0) synthase</fullName>
    </alternativeName>
    <alternativeName>
        <fullName evidence="11">Queuosine biosynthesis protein QueC</fullName>
    </alternativeName>
</protein>
<feature type="binding site" evidence="11">
    <location>
        <position position="194"/>
    </location>
    <ligand>
        <name>Zn(2+)</name>
        <dbReference type="ChEBI" id="CHEBI:29105"/>
    </ligand>
</feature>
<dbReference type="InterPro" id="IPR018317">
    <property type="entry name" value="QueC"/>
</dbReference>
<organism evidence="12 13">
    <name type="scientific">Halobacteriovorax marinus (strain ATCC BAA-682 / DSM 15412 / SJ)</name>
    <name type="common">Bacteriovorax marinus</name>
    <dbReference type="NCBI Taxonomy" id="862908"/>
    <lineage>
        <taxon>Bacteria</taxon>
        <taxon>Pseudomonadati</taxon>
        <taxon>Bdellovibrionota</taxon>
        <taxon>Bacteriovoracia</taxon>
        <taxon>Bacteriovoracales</taxon>
        <taxon>Halobacteriovoraceae</taxon>
        <taxon>Halobacteriovorax</taxon>
    </lineage>
</organism>
<proteinExistence type="inferred from homology"/>
<dbReference type="RefSeq" id="WP_014245079.1">
    <property type="nucleotide sequence ID" value="NC_016620.1"/>
</dbReference>
<keyword evidence="13" id="KW-1185">Reference proteome</keyword>
<dbReference type="GO" id="GO:0005524">
    <property type="term" value="F:ATP binding"/>
    <property type="evidence" value="ECO:0007669"/>
    <property type="project" value="UniProtKB-UniRule"/>
</dbReference>
<dbReference type="GO" id="GO:0008616">
    <property type="term" value="P:tRNA queuosine(34) biosynthetic process"/>
    <property type="evidence" value="ECO:0007669"/>
    <property type="project" value="UniProtKB-UniRule"/>
</dbReference>
<evidence type="ECO:0000256" key="3">
    <source>
        <dbReference type="ARBA" id="ARBA00022723"/>
    </source>
</evidence>
<comment type="pathway">
    <text evidence="1 11">Purine metabolism; 7-cyano-7-deazaguanine biosynthesis.</text>
</comment>
<dbReference type="STRING" id="862908.BMS_2513"/>
<dbReference type="Gene3D" id="3.40.50.620">
    <property type="entry name" value="HUPs"/>
    <property type="match status" value="1"/>
</dbReference>
<evidence type="ECO:0000256" key="11">
    <source>
        <dbReference type="HAMAP-Rule" id="MF_01633"/>
    </source>
</evidence>
<feature type="binding site" evidence="11">
    <location>
        <position position="205"/>
    </location>
    <ligand>
        <name>Zn(2+)</name>
        <dbReference type="ChEBI" id="CHEBI:29105"/>
    </ligand>
</feature>
<dbReference type="CDD" id="cd01995">
    <property type="entry name" value="QueC-like"/>
    <property type="match status" value="1"/>
</dbReference>
<name>E1X5I2_HALMS</name>
<accession>E1X5I2</accession>
<feature type="binding site" evidence="11">
    <location>
        <position position="208"/>
    </location>
    <ligand>
        <name>Zn(2+)</name>
        <dbReference type="ChEBI" id="CHEBI:29105"/>
    </ligand>
</feature>
<evidence type="ECO:0000313" key="13">
    <source>
        <dbReference type="Proteomes" id="UP000008963"/>
    </source>
</evidence>
<keyword evidence="3 11" id="KW-0479">Metal-binding</keyword>
<dbReference type="InterPro" id="IPR014729">
    <property type="entry name" value="Rossmann-like_a/b/a_fold"/>
</dbReference>
<feature type="binding site" evidence="11">
    <location>
        <begin position="13"/>
        <end position="23"/>
    </location>
    <ligand>
        <name>ATP</name>
        <dbReference type="ChEBI" id="CHEBI:30616"/>
    </ligand>
</feature>
<comment type="cofactor">
    <cofactor evidence="11">
        <name>Zn(2+)</name>
        <dbReference type="ChEBI" id="CHEBI:29105"/>
    </cofactor>
    <text evidence="11">Binds 1 zinc ion per subunit.</text>
</comment>
<keyword evidence="4 11" id="KW-0547">Nucleotide-binding</keyword>
<evidence type="ECO:0000256" key="7">
    <source>
        <dbReference type="ARBA" id="ARBA00022840"/>
    </source>
</evidence>
<dbReference type="OrthoDB" id="9789567at2"/>
<sequence>MSEKSNELAVVLVSGGMDSLVTAAMANEKHQRMAFLHLNYGQKTQDRELKCFNEIADHYNVPKSLRKIIDISFLSQIGGSSLTDDSIDVKDYKGDSEEIPDSYVPFRNTHIVAMAVSWSEVVGAKKIYIGAVYEDSSGYPDCRPSYYQALNNLIKEGTKDGDIEVVTPVIHMKKEEIVKKAISLQAPLSSSYSCYARGDKACGICDSCALRLRGFQIAGLEDPIEYDQRPNYL</sequence>
<dbReference type="GO" id="GO:0008270">
    <property type="term" value="F:zinc ion binding"/>
    <property type="evidence" value="ECO:0007669"/>
    <property type="project" value="UniProtKB-UniRule"/>
</dbReference>
<dbReference type="AlphaFoldDB" id="E1X5I2"/>
<dbReference type="UniPathway" id="UPA00391"/>
<dbReference type="SUPFAM" id="SSF52402">
    <property type="entry name" value="Adenine nucleotide alpha hydrolases-like"/>
    <property type="match status" value="1"/>
</dbReference>
<evidence type="ECO:0000256" key="6">
    <source>
        <dbReference type="ARBA" id="ARBA00022833"/>
    </source>
</evidence>
<dbReference type="GO" id="GO:0016879">
    <property type="term" value="F:ligase activity, forming carbon-nitrogen bonds"/>
    <property type="evidence" value="ECO:0007669"/>
    <property type="project" value="UniProtKB-UniRule"/>
</dbReference>
<dbReference type="eggNOG" id="COG0603">
    <property type="taxonomic scope" value="Bacteria"/>
</dbReference>
<comment type="catalytic activity">
    <reaction evidence="10 11">
        <text>7-carboxy-7-carbaguanine + NH4(+) + 2 ATP = 7-cyano-7-carbaguanine + 2 AMP + 2 diphosphate + 2 H(+)</text>
        <dbReference type="Rhea" id="RHEA:27982"/>
        <dbReference type="ChEBI" id="CHEBI:15378"/>
        <dbReference type="ChEBI" id="CHEBI:28938"/>
        <dbReference type="ChEBI" id="CHEBI:30616"/>
        <dbReference type="ChEBI" id="CHEBI:33019"/>
        <dbReference type="ChEBI" id="CHEBI:45075"/>
        <dbReference type="ChEBI" id="CHEBI:61036"/>
        <dbReference type="ChEBI" id="CHEBI:456215"/>
        <dbReference type="EC" id="6.3.4.20"/>
    </reaction>
</comment>
<dbReference type="KEGG" id="bmx:BMS_2513"/>
<dbReference type="PANTHER" id="PTHR42914:SF1">
    <property type="entry name" value="7-CYANO-7-DEAZAGUANINE SYNTHASE"/>
    <property type="match status" value="1"/>
</dbReference>
<dbReference type="EMBL" id="FQ312005">
    <property type="protein sequence ID" value="CBW27303.1"/>
    <property type="molecule type" value="Genomic_DNA"/>
</dbReference>
<evidence type="ECO:0000256" key="9">
    <source>
        <dbReference type="ARBA" id="ARBA00039149"/>
    </source>
</evidence>
<dbReference type="PANTHER" id="PTHR42914">
    <property type="entry name" value="7-CYANO-7-DEAZAGUANINE SYNTHASE"/>
    <property type="match status" value="1"/>
</dbReference>
<evidence type="ECO:0000313" key="12">
    <source>
        <dbReference type="EMBL" id="CBW27303.1"/>
    </source>
</evidence>